<dbReference type="GO" id="GO:0003676">
    <property type="term" value="F:nucleic acid binding"/>
    <property type="evidence" value="ECO:0007669"/>
    <property type="project" value="InterPro"/>
</dbReference>
<dbReference type="Pfam" id="PF01844">
    <property type="entry name" value="HNH"/>
    <property type="match status" value="1"/>
</dbReference>
<accession>A0A514CX52</accession>
<proteinExistence type="predicted"/>
<dbReference type="InterPro" id="IPR003615">
    <property type="entry name" value="HNH_nuc"/>
</dbReference>
<gene>
    <name evidence="3" type="primary">58</name>
    <name evidence="3" type="ORF">SEA_DARDANUS_58</name>
</gene>
<feature type="region of interest" description="Disordered" evidence="1">
    <location>
        <begin position="55"/>
        <end position="101"/>
    </location>
</feature>
<protein>
    <submittedName>
        <fullName evidence="3">HNH endonuclease</fullName>
    </submittedName>
</protein>
<dbReference type="GO" id="GO:0008270">
    <property type="term" value="F:zinc ion binding"/>
    <property type="evidence" value="ECO:0007669"/>
    <property type="project" value="InterPro"/>
</dbReference>
<keyword evidence="3" id="KW-0378">Hydrolase</keyword>
<keyword evidence="3" id="KW-0255">Endonuclease</keyword>
<evidence type="ECO:0000313" key="3">
    <source>
        <dbReference type="EMBL" id="QDH85095.1"/>
    </source>
</evidence>
<dbReference type="RefSeq" id="YP_010050926.1">
    <property type="nucleotide sequence ID" value="NC_054435.1"/>
</dbReference>
<organism evidence="3 4">
    <name type="scientific">Gordonia phage Dardanus</name>
    <dbReference type="NCBI Taxonomy" id="2588489"/>
    <lineage>
        <taxon>Viruses</taxon>
        <taxon>Duplodnaviria</taxon>
        <taxon>Heunggongvirae</taxon>
        <taxon>Uroviricota</taxon>
        <taxon>Caudoviricetes</taxon>
        <taxon>Ruthgordonvirinae</taxon>
        <taxon>Dardanusvirus</taxon>
        <taxon>Dardanusvirus dardanus</taxon>
    </lineage>
</organism>
<reference evidence="3 4" key="1">
    <citation type="submission" date="2019-05" db="EMBL/GenBank/DDBJ databases">
        <authorList>
            <person name="Bordelon H.A."/>
            <person name="Brister E.M."/>
            <person name="Bryans A.M."/>
            <person name="Calk A.E."/>
            <person name="Capers C."/>
            <person name="Corrent J.M."/>
            <person name="Delphin C.N."/>
            <person name="Erbelding G.W."/>
            <person name="Gottschalck B.A."/>
            <person name="Hale B.T."/>
            <person name="Jones N.T."/>
            <person name="Mire A.R."/>
            <person name="Perkins A.R."/>
            <person name="Quackenbush R.D."/>
            <person name="Rogers C.S."/>
            <person name="Stewart N.C."/>
            <person name="Threeton H.N."/>
            <person name="Wiggins Z.F."/>
            <person name="Hancock A.M."/>
            <person name="Gissendanner C.R."/>
            <person name="Findley A.M."/>
            <person name="Wills S.J."/>
            <person name="Clifford K.A."/>
            <person name="Elmore F.L."/>
            <person name="Knight M.S."/>
            <person name="Le K."/>
            <person name="Lobaina D."/>
            <person name="Nougues D."/>
            <person name="Salama A."/>
            <person name="Stoeber S.D."/>
            <person name="Sweeney K.J."/>
            <person name="Truong T.G."/>
            <person name="Alvaro L.E."/>
            <person name="Isern S."/>
            <person name="Michael S.F."/>
            <person name="Monti D.L."/>
            <person name="Garlena R.A."/>
            <person name="Russell D.A."/>
            <person name="Pope W.H."/>
            <person name="Jacobs-Sera D."/>
            <person name="Hatfull G.F."/>
        </authorList>
    </citation>
    <scope>NUCLEOTIDE SEQUENCE [LARGE SCALE GENOMIC DNA]</scope>
</reference>
<evidence type="ECO:0000259" key="2">
    <source>
        <dbReference type="SMART" id="SM00507"/>
    </source>
</evidence>
<keyword evidence="3" id="KW-0540">Nuclease</keyword>
<evidence type="ECO:0000313" key="4">
    <source>
        <dbReference type="Proteomes" id="UP000318136"/>
    </source>
</evidence>
<dbReference type="GO" id="GO:0004519">
    <property type="term" value="F:endonuclease activity"/>
    <property type="evidence" value="ECO:0007669"/>
    <property type="project" value="UniProtKB-KW"/>
</dbReference>
<name>A0A514CX52_9CAUD</name>
<dbReference type="EMBL" id="MN010758">
    <property type="protein sequence ID" value="QDH85095.1"/>
    <property type="molecule type" value="Genomic_DNA"/>
</dbReference>
<dbReference type="InterPro" id="IPR002711">
    <property type="entry name" value="HNH"/>
</dbReference>
<dbReference type="KEGG" id="vg:63911664"/>
<dbReference type="Proteomes" id="UP000318136">
    <property type="component" value="Segment"/>
</dbReference>
<feature type="domain" description="HNH nuclease" evidence="2">
    <location>
        <begin position="24"/>
        <end position="83"/>
    </location>
</feature>
<dbReference type="Gene3D" id="1.10.30.50">
    <property type="match status" value="1"/>
</dbReference>
<keyword evidence="4" id="KW-1185">Reference proteome</keyword>
<sequence>MPARKPLAKGRSGHRWRTIKSAFRAKCVAAKSVCWLCGQRIDYTLKFPHPESFEPDHYHPVSTHPELAEDPANLRPSHRDCNLRRGNKAPTLGLGRQSRKW</sequence>
<dbReference type="GeneID" id="63911664"/>
<dbReference type="SMART" id="SM00507">
    <property type="entry name" value="HNHc"/>
    <property type="match status" value="1"/>
</dbReference>
<evidence type="ECO:0000256" key="1">
    <source>
        <dbReference type="SAM" id="MobiDB-lite"/>
    </source>
</evidence>